<evidence type="ECO:0000256" key="3">
    <source>
        <dbReference type="ARBA" id="ARBA00022679"/>
    </source>
</evidence>
<dbReference type="Gene3D" id="3.30.565.10">
    <property type="entry name" value="Histidine kinase-like ATPase, C-terminal domain"/>
    <property type="match status" value="1"/>
</dbReference>
<dbReference type="SUPFAM" id="SSF55781">
    <property type="entry name" value="GAF domain-like"/>
    <property type="match status" value="1"/>
</dbReference>
<comment type="catalytic activity">
    <reaction evidence="1">
        <text>ATP + protein L-histidine = ADP + protein N-phospho-L-histidine.</text>
        <dbReference type="EC" id="2.7.13.3"/>
    </reaction>
</comment>
<name>A0A8A3S4B5_9EURY</name>
<gene>
    <name evidence="8" type="ORF">RJ40_05045</name>
</gene>
<dbReference type="Proteomes" id="UP001042704">
    <property type="component" value="Chromosome"/>
</dbReference>
<dbReference type="InterPro" id="IPR003018">
    <property type="entry name" value="GAF"/>
</dbReference>
<organism evidence="8 9">
    <name type="scientific">Methanofollis aquaemaris</name>
    <dbReference type="NCBI Taxonomy" id="126734"/>
    <lineage>
        <taxon>Archaea</taxon>
        <taxon>Methanobacteriati</taxon>
        <taxon>Methanobacteriota</taxon>
        <taxon>Stenosarchaea group</taxon>
        <taxon>Methanomicrobia</taxon>
        <taxon>Methanomicrobiales</taxon>
        <taxon>Methanomicrobiaceae</taxon>
        <taxon>Methanofollis</taxon>
    </lineage>
</organism>
<keyword evidence="5" id="KW-0418">Kinase</keyword>
<evidence type="ECO:0000313" key="9">
    <source>
        <dbReference type="Proteomes" id="UP001042704"/>
    </source>
</evidence>
<dbReference type="EMBL" id="CP036172">
    <property type="protein sequence ID" value="QSZ66902.1"/>
    <property type="molecule type" value="Genomic_DNA"/>
</dbReference>
<dbReference type="PROSITE" id="PS50109">
    <property type="entry name" value="HIS_KIN"/>
    <property type="match status" value="1"/>
</dbReference>
<evidence type="ECO:0000313" key="8">
    <source>
        <dbReference type="EMBL" id="QSZ66902.1"/>
    </source>
</evidence>
<dbReference type="SUPFAM" id="SSF55874">
    <property type="entry name" value="ATPase domain of HSP90 chaperone/DNA topoisomerase II/histidine kinase"/>
    <property type="match status" value="1"/>
</dbReference>
<dbReference type="SMART" id="SM00065">
    <property type="entry name" value="GAF"/>
    <property type="match status" value="1"/>
</dbReference>
<evidence type="ECO:0000256" key="4">
    <source>
        <dbReference type="ARBA" id="ARBA00022741"/>
    </source>
</evidence>
<keyword evidence="6" id="KW-0067">ATP-binding</keyword>
<dbReference type="GO" id="GO:0004673">
    <property type="term" value="F:protein histidine kinase activity"/>
    <property type="evidence" value="ECO:0007669"/>
    <property type="project" value="UniProtKB-EC"/>
</dbReference>
<dbReference type="PANTHER" id="PTHR44936">
    <property type="entry name" value="SENSOR PROTEIN CREC"/>
    <property type="match status" value="1"/>
</dbReference>
<dbReference type="Pfam" id="PF13185">
    <property type="entry name" value="GAF_2"/>
    <property type="match status" value="1"/>
</dbReference>
<protein>
    <recommendedName>
        <fullName evidence="2">histidine kinase</fullName>
        <ecNumber evidence="2">2.7.13.3</ecNumber>
    </recommendedName>
</protein>
<sequence>MTMDDPDLVAVLESLPMPVGVVDRDGRVIDANTRFLSVPEETFSSPDFSILLTRAGEEGAASVSLCIGSDLCEVRGKAVPGSGGRQVTVTLLPDDAAEKQAGRRLAILNAIIRAAAAPGTLAEVLTNVARLTVRLLDFDAGAVYLADRAGGSARLQAYHGLYRLYFPESVGPGEREGYWHTVFCEGRASYAEAYLGVPHEKGELGIYSVAAVPVLGPSGAVIGALAAASSSPHRFTPIEQETLEAVGREIGGLVHRAVLTENLAAAREEAEFYLDLMAHDINNANMVSLCSLDLLMDDLSGQEHALAGRCLSGIRESCEIIEEVRVIRACRKEEPALRPVPLDRVVRAEAARLQGPEFSYEGRGMAVLADELLGRVFGNLFGNSIKFGGEGVRIIVSVREEGDRAVITVADNGPGIPDPAKPRVFERLYRNGQQKPGRGMGLYIARMLVQRYGGEIRVGDRVPGRPEEGAAFSFTLCPAGRGDRADTVPS</sequence>
<reference evidence="8" key="1">
    <citation type="journal article" date="2001" name="Int. J. Syst. Evol. Microbiol.">
        <title>Methanofollis aquaemaris sp. nov., a methanogen isolated from an aquaculture fish pond.</title>
        <authorList>
            <person name="Lai M.C."/>
            <person name="Chen S.C."/>
        </authorList>
    </citation>
    <scope>NUCLEOTIDE SEQUENCE</scope>
    <source>
        <strain evidence="8">N2F9704</strain>
    </source>
</reference>
<keyword evidence="9" id="KW-1185">Reference proteome</keyword>
<dbReference type="InterPro" id="IPR029016">
    <property type="entry name" value="GAF-like_dom_sf"/>
</dbReference>
<dbReference type="EC" id="2.7.13.3" evidence="2"/>
<keyword evidence="3" id="KW-0808">Transferase</keyword>
<evidence type="ECO:0000256" key="1">
    <source>
        <dbReference type="ARBA" id="ARBA00000085"/>
    </source>
</evidence>
<dbReference type="PRINTS" id="PR00344">
    <property type="entry name" value="BCTRLSENSOR"/>
</dbReference>
<dbReference type="CDD" id="cd00075">
    <property type="entry name" value="HATPase"/>
    <property type="match status" value="1"/>
</dbReference>
<evidence type="ECO:0000256" key="6">
    <source>
        <dbReference type="ARBA" id="ARBA00022840"/>
    </source>
</evidence>
<feature type="domain" description="Histidine kinase" evidence="7">
    <location>
        <begin position="373"/>
        <end position="480"/>
    </location>
</feature>
<evidence type="ECO:0000259" key="7">
    <source>
        <dbReference type="PROSITE" id="PS50109"/>
    </source>
</evidence>
<dbReference type="Gene3D" id="3.30.450.40">
    <property type="match status" value="1"/>
</dbReference>
<accession>A0A8A3S4B5</accession>
<dbReference type="KEGG" id="maqe:RJ40_05045"/>
<keyword evidence="4" id="KW-0547">Nucleotide-binding</keyword>
<reference evidence="8" key="2">
    <citation type="submission" date="2019-02" db="EMBL/GenBank/DDBJ databases">
        <authorList>
            <person name="Chen S.-C."/>
            <person name="Chien H.-H."/>
            <person name="Lai M.-C."/>
        </authorList>
    </citation>
    <scope>NUCLEOTIDE SEQUENCE</scope>
    <source>
        <strain evidence="8">N2F9704</strain>
    </source>
</reference>
<proteinExistence type="predicted"/>
<dbReference type="SMART" id="SM00387">
    <property type="entry name" value="HATPase_c"/>
    <property type="match status" value="1"/>
</dbReference>
<dbReference type="InterPro" id="IPR036890">
    <property type="entry name" value="HATPase_C_sf"/>
</dbReference>
<dbReference type="PANTHER" id="PTHR44936:SF10">
    <property type="entry name" value="SENSOR PROTEIN RSTB"/>
    <property type="match status" value="1"/>
</dbReference>
<evidence type="ECO:0000256" key="2">
    <source>
        <dbReference type="ARBA" id="ARBA00012438"/>
    </source>
</evidence>
<dbReference type="InterPro" id="IPR005467">
    <property type="entry name" value="His_kinase_dom"/>
</dbReference>
<dbReference type="Pfam" id="PF02518">
    <property type="entry name" value="HATPase_c"/>
    <property type="match status" value="1"/>
</dbReference>
<evidence type="ECO:0000256" key="5">
    <source>
        <dbReference type="ARBA" id="ARBA00022777"/>
    </source>
</evidence>
<dbReference type="InterPro" id="IPR004358">
    <property type="entry name" value="Sig_transdc_His_kin-like_C"/>
</dbReference>
<dbReference type="AlphaFoldDB" id="A0A8A3S4B5"/>
<dbReference type="InterPro" id="IPR050980">
    <property type="entry name" value="2C_sensor_his_kinase"/>
</dbReference>
<dbReference type="InterPro" id="IPR003594">
    <property type="entry name" value="HATPase_dom"/>
</dbReference>
<dbReference type="GO" id="GO:0005524">
    <property type="term" value="F:ATP binding"/>
    <property type="evidence" value="ECO:0007669"/>
    <property type="project" value="UniProtKB-KW"/>
</dbReference>